<accession>A0AAW6CPS7</accession>
<dbReference type="Pfam" id="PF01381">
    <property type="entry name" value="HTH_3"/>
    <property type="match status" value="1"/>
</dbReference>
<dbReference type="InterPro" id="IPR010982">
    <property type="entry name" value="Lambda_DNA-bd_dom_sf"/>
</dbReference>
<dbReference type="Proteomes" id="UP001211173">
    <property type="component" value="Unassembled WGS sequence"/>
</dbReference>
<dbReference type="EMBL" id="JAQLWO010000002">
    <property type="protein sequence ID" value="MDB7904763.1"/>
    <property type="molecule type" value="Genomic_DNA"/>
</dbReference>
<dbReference type="GO" id="GO:0003677">
    <property type="term" value="F:DNA binding"/>
    <property type="evidence" value="ECO:0007669"/>
    <property type="project" value="InterPro"/>
</dbReference>
<name>A0AAW6CPS7_FLAPL</name>
<dbReference type="EMBL" id="JAQLWV010000043">
    <property type="protein sequence ID" value="MDB7935375.1"/>
    <property type="molecule type" value="Genomic_DNA"/>
</dbReference>
<evidence type="ECO:0000313" key="4">
    <source>
        <dbReference type="Proteomes" id="UP001211173"/>
    </source>
</evidence>
<dbReference type="RefSeq" id="WP_226928551.1">
    <property type="nucleotide sequence ID" value="NZ_BAABXT010000001.1"/>
</dbReference>
<organism evidence="3 4">
    <name type="scientific">Flavonifractor plautii</name>
    <name type="common">Fusobacterium plautii</name>
    <dbReference type="NCBI Taxonomy" id="292800"/>
    <lineage>
        <taxon>Bacteria</taxon>
        <taxon>Bacillati</taxon>
        <taxon>Bacillota</taxon>
        <taxon>Clostridia</taxon>
        <taxon>Eubacteriales</taxon>
        <taxon>Oscillospiraceae</taxon>
        <taxon>Flavonifractor</taxon>
    </lineage>
</organism>
<evidence type="ECO:0000313" key="2">
    <source>
        <dbReference type="EMBL" id="MDB7904763.1"/>
    </source>
</evidence>
<evidence type="ECO:0000313" key="3">
    <source>
        <dbReference type="EMBL" id="MDB7935375.1"/>
    </source>
</evidence>
<gene>
    <name evidence="2" type="ORF">PND83_02110</name>
    <name evidence="3" type="ORF">PNE06_20005</name>
</gene>
<feature type="domain" description="HTH cro/C1-type" evidence="1">
    <location>
        <begin position="5"/>
        <end position="59"/>
    </location>
</feature>
<evidence type="ECO:0000259" key="1">
    <source>
        <dbReference type="PROSITE" id="PS50943"/>
    </source>
</evidence>
<proteinExistence type="predicted"/>
<reference evidence="3" key="1">
    <citation type="submission" date="2023-01" db="EMBL/GenBank/DDBJ databases">
        <title>Human gut microbiome strain richness.</title>
        <authorList>
            <person name="Chen-Liaw A."/>
        </authorList>
    </citation>
    <scope>NUCLEOTIDE SEQUENCE</scope>
    <source>
        <strain evidence="3">1001287st1_F4_1001285I_161205</strain>
        <strain evidence="2">2225st1_A6_2225SCRN_200828</strain>
    </source>
</reference>
<dbReference type="SMART" id="SM00530">
    <property type="entry name" value="HTH_XRE"/>
    <property type="match status" value="1"/>
</dbReference>
<sequence>MRITLKAARTNARLTQQEAADKIGVTVDTIGNWERAKSFPNALQIRRIEEIYGVPYDGLIFSPKNTL</sequence>
<dbReference type="CDD" id="cd00093">
    <property type="entry name" value="HTH_XRE"/>
    <property type="match status" value="1"/>
</dbReference>
<dbReference type="PROSITE" id="PS50943">
    <property type="entry name" value="HTH_CROC1"/>
    <property type="match status" value="1"/>
</dbReference>
<protein>
    <submittedName>
        <fullName evidence="3">Helix-turn-helix transcriptional regulator</fullName>
    </submittedName>
</protein>
<comment type="caution">
    <text evidence="3">The sequence shown here is derived from an EMBL/GenBank/DDBJ whole genome shotgun (WGS) entry which is preliminary data.</text>
</comment>
<dbReference type="Gene3D" id="1.10.260.40">
    <property type="entry name" value="lambda repressor-like DNA-binding domains"/>
    <property type="match status" value="1"/>
</dbReference>
<dbReference type="Proteomes" id="UP001211006">
    <property type="component" value="Unassembled WGS sequence"/>
</dbReference>
<dbReference type="InterPro" id="IPR001387">
    <property type="entry name" value="Cro/C1-type_HTH"/>
</dbReference>
<dbReference type="AlphaFoldDB" id="A0AAW6CPS7"/>
<dbReference type="SUPFAM" id="SSF47413">
    <property type="entry name" value="lambda repressor-like DNA-binding domains"/>
    <property type="match status" value="1"/>
</dbReference>